<dbReference type="PROSITE" id="PS50883">
    <property type="entry name" value="EAL"/>
    <property type="match status" value="1"/>
</dbReference>
<evidence type="ECO:0000259" key="1">
    <source>
        <dbReference type="PROSITE" id="PS50883"/>
    </source>
</evidence>
<reference evidence="3" key="1">
    <citation type="journal article" date="2019" name="Int. J. Syst. Evol. Microbiol.">
        <title>The Global Catalogue of Microorganisms (GCM) 10K type strain sequencing project: providing services to taxonomists for standard genome sequencing and annotation.</title>
        <authorList>
            <consortium name="The Broad Institute Genomics Platform"/>
            <consortium name="The Broad Institute Genome Sequencing Center for Infectious Disease"/>
            <person name="Wu L."/>
            <person name="Ma J."/>
        </authorList>
    </citation>
    <scope>NUCLEOTIDE SEQUENCE [LARGE SCALE GENOMIC DNA]</scope>
    <source>
        <strain evidence="3">NBRC 105830</strain>
    </source>
</reference>
<dbReference type="InterPro" id="IPR035919">
    <property type="entry name" value="EAL_sf"/>
</dbReference>
<comment type="caution">
    <text evidence="2">The sequence shown here is derived from an EMBL/GenBank/DDBJ whole genome shotgun (WGS) entry which is preliminary data.</text>
</comment>
<dbReference type="InterPro" id="IPR001633">
    <property type="entry name" value="EAL_dom"/>
</dbReference>
<organism evidence="2 3">
    <name type="scientific">Arsenicicoccus piscis</name>
    <dbReference type="NCBI Taxonomy" id="673954"/>
    <lineage>
        <taxon>Bacteria</taxon>
        <taxon>Bacillati</taxon>
        <taxon>Actinomycetota</taxon>
        <taxon>Actinomycetes</taxon>
        <taxon>Micrococcales</taxon>
        <taxon>Intrasporangiaceae</taxon>
        <taxon>Arsenicicoccus</taxon>
    </lineage>
</organism>
<dbReference type="Proteomes" id="UP001157109">
    <property type="component" value="Unassembled WGS sequence"/>
</dbReference>
<dbReference type="Pfam" id="PF00563">
    <property type="entry name" value="EAL"/>
    <property type="match status" value="1"/>
</dbReference>
<keyword evidence="3" id="KW-1185">Reference proteome</keyword>
<evidence type="ECO:0000313" key="2">
    <source>
        <dbReference type="EMBL" id="GMA20726.1"/>
    </source>
</evidence>
<name>A0ABQ6HQI6_9MICO</name>
<proteinExistence type="predicted"/>
<protein>
    <recommendedName>
        <fullName evidence="1">EAL domain-containing protein</fullName>
    </recommendedName>
</protein>
<accession>A0ABQ6HQI6</accession>
<sequence length="83" mass="8912">MVSLSRELGVDLIGEGVESPEEHEWLVRLGVPLAQGYWYARPEDVGDVADRGSLASWSSANHAVLARARGVLASRPRPFALGG</sequence>
<evidence type="ECO:0000313" key="3">
    <source>
        <dbReference type="Proteomes" id="UP001157109"/>
    </source>
</evidence>
<gene>
    <name evidence="2" type="ORF">GCM10025862_27470</name>
</gene>
<feature type="domain" description="EAL" evidence="1">
    <location>
        <begin position="1"/>
        <end position="56"/>
    </location>
</feature>
<dbReference type="RefSeq" id="WP_284284684.1">
    <property type="nucleotide sequence ID" value="NZ_BSUJ01000001.1"/>
</dbReference>
<dbReference type="SUPFAM" id="SSF141868">
    <property type="entry name" value="EAL domain-like"/>
    <property type="match status" value="1"/>
</dbReference>
<dbReference type="Gene3D" id="3.20.20.450">
    <property type="entry name" value="EAL domain"/>
    <property type="match status" value="1"/>
</dbReference>
<dbReference type="EMBL" id="BSUJ01000001">
    <property type="protein sequence ID" value="GMA20726.1"/>
    <property type="molecule type" value="Genomic_DNA"/>
</dbReference>